<keyword evidence="4" id="KW-0663">Pyridoxal phosphate</keyword>
<dbReference type="InterPro" id="IPR051446">
    <property type="entry name" value="HTH_trans_reg/aminotransferase"/>
</dbReference>
<dbReference type="InterPro" id="IPR036390">
    <property type="entry name" value="WH_DNA-bd_sf"/>
</dbReference>
<dbReference type="GO" id="GO:0003677">
    <property type="term" value="F:DNA binding"/>
    <property type="evidence" value="ECO:0007669"/>
    <property type="project" value="UniProtKB-KW"/>
</dbReference>
<dbReference type="Pfam" id="PF00155">
    <property type="entry name" value="Aminotran_1_2"/>
    <property type="match status" value="1"/>
</dbReference>
<dbReference type="PROSITE" id="PS50949">
    <property type="entry name" value="HTH_GNTR"/>
    <property type="match status" value="1"/>
</dbReference>
<keyword evidence="6" id="KW-0238">DNA-binding</keyword>
<evidence type="ECO:0000256" key="1">
    <source>
        <dbReference type="ARBA" id="ARBA00001933"/>
    </source>
</evidence>
<dbReference type="AlphaFoldDB" id="A0A5J4J5N0"/>
<dbReference type="EMBL" id="BKZQ01000017">
    <property type="protein sequence ID" value="GER70246.1"/>
    <property type="molecule type" value="Genomic_DNA"/>
</dbReference>
<dbReference type="PANTHER" id="PTHR46577:SF1">
    <property type="entry name" value="HTH-TYPE TRANSCRIPTIONAL REGULATORY PROTEIN GABR"/>
    <property type="match status" value="1"/>
</dbReference>
<feature type="domain" description="HTH gntR-type" evidence="8">
    <location>
        <begin position="14"/>
        <end position="82"/>
    </location>
</feature>
<protein>
    <submittedName>
        <fullName evidence="9">GntR family transcriptional regulator</fullName>
    </submittedName>
</protein>
<comment type="caution">
    <text evidence="9">The sequence shown here is derived from an EMBL/GenBank/DDBJ whole genome shotgun (WGS) entry which is preliminary data.</text>
</comment>
<evidence type="ECO:0000256" key="7">
    <source>
        <dbReference type="ARBA" id="ARBA00023163"/>
    </source>
</evidence>
<dbReference type="PANTHER" id="PTHR46577">
    <property type="entry name" value="HTH-TYPE TRANSCRIPTIONAL REGULATORY PROTEIN GABR"/>
    <property type="match status" value="1"/>
</dbReference>
<evidence type="ECO:0000256" key="3">
    <source>
        <dbReference type="ARBA" id="ARBA00022576"/>
    </source>
</evidence>
<organism evidence="9 10">
    <name type="scientific">Weizmannia acidilactici</name>
    <dbReference type="NCBI Taxonomy" id="2607726"/>
    <lineage>
        <taxon>Bacteria</taxon>
        <taxon>Bacillati</taxon>
        <taxon>Bacillota</taxon>
        <taxon>Bacilli</taxon>
        <taxon>Bacillales</taxon>
        <taxon>Bacillaceae</taxon>
        <taxon>Heyndrickxia</taxon>
    </lineage>
</organism>
<dbReference type="InterPro" id="IPR036388">
    <property type="entry name" value="WH-like_DNA-bd_sf"/>
</dbReference>
<comment type="similarity">
    <text evidence="2">In the C-terminal section; belongs to the class-I pyridoxal-phosphate-dependent aminotransferase family.</text>
</comment>
<keyword evidence="10" id="KW-1185">Reference proteome</keyword>
<reference evidence="9 10" key="1">
    <citation type="submission" date="2019-09" db="EMBL/GenBank/DDBJ databases">
        <title>Draft genome sequence of Bacillus sp. JC-7.</title>
        <authorList>
            <person name="Tanaka N."/>
            <person name="Shiwa Y."/>
            <person name="Fujita N."/>
            <person name="Tanasupawat S."/>
        </authorList>
    </citation>
    <scope>NUCLEOTIDE SEQUENCE [LARGE SCALE GENOMIC DNA]</scope>
    <source>
        <strain evidence="9 10">JC-7</strain>
    </source>
</reference>
<evidence type="ECO:0000256" key="5">
    <source>
        <dbReference type="ARBA" id="ARBA00023015"/>
    </source>
</evidence>
<dbReference type="RefSeq" id="WP_151681454.1">
    <property type="nucleotide sequence ID" value="NZ_BKZP01000008.1"/>
</dbReference>
<sequence>MFEITPHLDPKHQTPLYIQLYKYILNEIEADRIPQGTKLPSIRKLAAHLELGKNTVDAAYQQLAAEGYIESKPGSGYYVADLDRQLLTVPKHGACTINIPELKKPLPNHIRYDFRHGNIDTDNFPFADWKKISNQVLFEKDIFSYGDRQGEPELRLEIAKYLYESRGVSCSPEQIIIGGGIQQLISLLCFIIGVKDKGIAVENPGYDGARAVFLHHGFQLKSIGIDQCGLKIAELEQSRARFVYVTPSHQFPMGMIMPIANRMKLLQWANRVDGFIIEDDYDSEFRYRGKPIPALQGIDPNGRVIYLGTFSKALLPSIRVAYMVLPEALINKFNENFQSYEQPVSKILQKTLCLFMRQGYWQKHLRKMRHIYQKKHEVLFKAVHEHMGNNVRMIGENSGLHVIMEVKKNDTEDCLIQKARNAGVRVYPTSKYWMNGRQTLHPQLLLGFAGLSEKDIQSGIKILSGAWF</sequence>
<evidence type="ECO:0000313" key="10">
    <source>
        <dbReference type="Proteomes" id="UP000391919"/>
    </source>
</evidence>
<dbReference type="Pfam" id="PF00392">
    <property type="entry name" value="GntR"/>
    <property type="match status" value="1"/>
</dbReference>
<evidence type="ECO:0000256" key="6">
    <source>
        <dbReference type="ARBA" id="ARBA00023125"/>
    </source>
</evidence>
<keyword evidence="5" id="KW-0805">Transcription regulation</keyword>
<dbReference type="Gene3D" id="1.10.10.10">
    <property type="entry name" value="Winged helix-like DNA-binding domain superfamily/Winged helix DNA-binding domain"/>
    <property type="match status" value="1"/>
</dbReference>
<dbReference type="GO" id="GO:0008483">
    <property type="term" value="F:transaminase activity"/>
    <property type="evidence" value="ECO:0007669"/>
    <property type="project" value="UniProtKB-KW"/>
</dbReference>
<dbReference type="GO" id="GO:0003700">
    <property type="term" value="F:DNA-binding transcription factor activity"/>
    <property type="evidence" value="ECO:0007669"/>
    <property type="project" value="InterPro"/>
</dbReference>
<dbReference type="InterPro" id="IPR015421">
    <property type="entry name" value="PyrdxlP-dep_Trfase_major"/>
</dbReference>
<dbReference type="CDD" id="cd07377">
    <property type="entry name" value="WHTH_GntR"/>
    <property type="match status" value="1"/>
</dbReference>
<dbReference type="Proteomes" id="UP000391919">
    <property type="component" value="Unassembled WGS sequence"/>
</dbReference>
<keyword evidence="3" id="KW-0032">Aminotransferase</keyword>
<dbReference type="InterPro" id="IPR015424">
    <property type="entry name" value="PyrdxlP-dep_Trfase"/>
</dbReference>
<dbReference type="InterPro" id="IPR000524">
    <property type="entry name" value="Tscrpt_reg_HTH_GntR"/>
</dbReference>
<evidence type="ECO:0000313" key="9">
    <source>
        <dbReference type="EMBL" id="GER70246.1"/>
    </source>
</evidence>
<comment type="cofactor">
    <cofactor evidence="1">
        <name>pyridoxal 5'-phosphate</name>
        <dbReference type="ChEBI" id="CHEBI:597326"/>
    </cofactor>
</comment>
<proteinExistence type="inferred from homology"/>
<dbReference type="GO" id="GO:0030170">
    <property type="term" value="F:pyridoxal phosphate binding"/>
    <property type="evidence" value="ECO:0007669"/>
    <property type="project" value="InterPro"/>
</dbReference>
<name>A0A5J4J5N0_9BACI</name>
<dbReference type="Gene3D" id="3.40.640.10">
    <property type="entry name" value="Type I PLP-dependent aspartate aminotransferase-like (Major domain)"/>
    <property type="match status" value="1"/>
</dbReference>
<dbReference type="SUPFAM" id="SSF53383">
    <property type="entry name" value="PLP-dependent transferases"/>
    <property type="match status" value="1"/>
</dbReference>
<evidence type="ECO:0000256" key="2">
    <source>
        <dbReference type="ARBA" id="ARBA00005384"/>
    </source>
</evidence>
<evidence type="ECO:0000256" key="4">
    <source>
        <dbReference type="ARBA" id="ARBA00022898"/>
    </source>
</evidence>
<evidence type="ECO:0000259" key="8">
    <source>
        <dbReference type="PROSITE" id="PS50949"/>
    </source>
</evidence>
<dbReference type="CDD" id="cd00609">
    <property type="entry name" value="AAT_like"/>
    <property type="match status" value="1"/>
</dbReference>
<gene>
    <name evidence="9" type="ORF">BpJC7_15490</name>
</gene>
<dbReference type="InterPro" id="IPR004839">
    <property type="entry name" value="Aminotransferase_I/II_large"/>
</dbReference>
<dbReference type="SUPFAM" id="SSF46785">
    <property type="entry name" value="Winged helix' DNA-binding domain"/>
    <property type="match status" value="1"/>
</dbReference>
<keyword evidence="3" id="KW-0808">Transferase</keyword>
<keyword evidence="7" id="KW-0804">Transcription</keyword>
<accession>A0A5J4J5N0</accession>
<dbReference type="SMART" id="SM00345">
    <property type="entry name" value="HTH_GNTR"/>
    <property type="match status" value="1"/>
</dbReference>